<organism evidence="2 3">
    <name type="scientific">Rhodocytophaga aerolata</name>
    <dbReference type="NCBI Taxonomy" id="455078"/>
    <lineage>
        <taxon>Bacteria</taxon>
        <taxon>Pseudomonadati</taxon>
        <taxon>Bacteroidota</taxon>
        <taxon>Cytophagia</taxon>
        <taxon>Cytophagales</taxon>
        <taxon>Rhodocytophagaceae</taxon>
        <taxon>Rhodocytophaga</taxon>
    </lineage>
</organism>
<reference evidence="2" key="1">
    <citation type="submission" date="2023-07" db="EMBL/GenBank/DDBJ databases">
        <title>The genome sequence of Rhodocytophaga aerolata KACC 12507.</title>
        <authorList>
            <person name="Zhang X."/>
        </authorList>
    </citation>
    <scope>NUCLEOTIDE SEQUENCE</scope>
    <source>
        <strain evidence="2">KACC 12507</strain>
    </source>
</reference>
<dbReference type="InterPro" id="IPR045788">
    <property type="entry name" value="MobC_2"/>
</dbReference>
<evidence type="ECO:0000256" key="1">
    <source>
        <dbReference type="SAM" id="MobiDB-lite"/>
    </source>
</evidence>
<dbReference type="Pfam" id="PF19514">
    <property type="entry name" value="MobC_2"/>
    <property type="match status" value="1"/>
</dbReference>
<dbReference type="EMBL" id="JAUKPO010000052">
    <property type="protein sequence ID" value="MDO1451302.1"/>
    <property type="molecule type" value="Genomic_DNA"/>
</dbReference>
<gene>
    <name evidence="2" type="ORF">Q0590_33820</name>
</gene>
<sequence length="96" mass="11068">MAKQADKASIPKLTKAGKEPLKRGRKEKKAEDKQRYTVGSFKFTKSEKAAYDALYQASGMSNQTDFFRRIVFRGGLKLYYFDKNTELIYDKLGDIQ</sequence>
<protein>
    <submittedName>
        <fullName evidence="2">Uncharacterized protein</fullName>
    </submittedName>
</protein>
<name>A0ABT8RKB1_9BACT</name>
<proteinExistence type="predicted"/>
<dbReference type="Proteomes" id="UP001168528">
    <property type="component" value="Unassembled WGS sequence"/>
</dbReference>
<keyword evidence="3" id="KW-1185">Reference proteome</keyword>
<dbReference type="RefSeq" id="WP_302042101.1">
    <property type="nucleotide sequence ID" value="NZ_JAUKPO010000052.1"/>
</dbReference>
<evidence type="ECO:0000313" key="2">
    <source>
        <dbReference type="EMBL" id="MDO1451302.1"/>
    </source>
</evidence>
<evidence type="ECO:0000313" key="3">
    <source>
        <dbReference type="Proteomes" id="UP001168528"/>
    </source>
</evidence>
<feature type="compositionally biased region" description="Basic and acidic residues" evidence="1">
    <location>
        <begin position="16"/>
        <end position="33"/>
    </location>
</feature>
<comment type="caution">
    <text evidence="2">The sequence shown here is derived from an EMBL/GenBank/DDBJ whole genome shotgun (WGS) entry which is preliminary data.</text>
</comment>
<feature type="non-terminal residue" evidence="2">
    <location>
        <position position="96"/>
    </location>
</feature>
<feature type="region of interest" description="Disordered" evidence="1">
    <location>
        <begin position="1"/>
        <end position="33"/>
    </location>
</feature>
<accession>A0ABT8RKB1</accession>